<gene>
    <name evidence="8" type="ORF">ACFOYW_02250</name>
</gene>
<feature type="transmembrane region" description="Helical" evidence="6">
    <location>
        <begin position="368"/>
        <end position="386"/>
    </location>
</feature>
<evidence type="ECO:0000256" key="3">
    <source>
        <dbReference type="ARBA" id="ARBA00022692"/>
    </source>
</evidence>
<evidence type="ECO:0000256" key="4">
    <source>
        <dbReference type="ARBA" id="ARBA00022989"/>
    </source>
</evidence>
<feature type="transmembrane region" description="Helical" evidence="6">
    <location>
        <begin position="314"/>
        <end position="333"/>
    </location>
</feature>
<reference evidence="9" key="1">
    <citation type="journal article" date="2019" name="Int. J. Syst. Evol. Microbiol.">
        <title>The Global Catalogue of Microorganisms (GCM) 10K type strain sequencing project: providing services to taxonomists for standard genome sequencing and annotation.</title>
        <authorList>
            <consortium name="The Broad Institute Genomics Platform"/>
            <consortium name="The Broad Institute Genome Sequencing Center for Infectious Disease"/>
            <person name="Wu L."/>
            <person name="Ma J."/>
        </authorList>
    </citation>
    <scope>NUCLEOTIDE SEQUENCE [LARGE SCALE GENOMIC DNA]</scope>
    <source>
        <strain evidence="9">CGMCC 1.10363</strain>
    </source>
</reference>
<evidence type="ECO:0000256" key="5">
    <source>
        <dbReference type="ARBA" id="ARBA00023136"/>
    </source>
</evidence>
<protein>
    <submittedName>
        <fullName evidence="8">MFS transporter</fullName>
    </submittedName>
</protein>
<dbReference type="Gene3D" id="1.20.1250.20">
    <property type="entry name" value="MFS general substrate transporter like domains"/>
    <property type="match status" value="1"/>
</dbReference>
<dbReference type="EMBL" id="JBHSCN010000002">
    <property type="protein sequence ID" value="MFC4242182.1"/>
    <property type="molecule type" value="Genomic_DNA"/>
</dbReference>
<feature type="transmembrane region" description="Helical" evidence="6">
    <location>
        <begin position="220"/>
        <end position="239"/>
    </location>
</feature>
<comment type="subcellular location">
    <subcellularLocation>
        <location evidence="1">Cell inner membrane</location>
        <topology evidence="1">Multi-pass membrane protein</topology>
    </subcellularLocation>
</comment>
<keyword evidence="4 6" id="KW-1133">Transmembrane helix</keyword>
<feature type="transmembrane region" description="Helical" evidence="6">
    <location>
        <begin position="284"/>
        <end position="302"/>
    </location>
</feature>
<dbReference type="Gene3D" id="1.20.1720.10">
    <property type="entry name" value="Multidrug resistance protein D"/>
    <property type="match status" value="1"/>
</dbReference>
<dbReference type="InterPro" id="IPR020846">
    <property type="entry name" value="MFS_dom"/>
</dbReference>
<feature type="transmembrane region" description="Helical" evidence="6">
    <location>
        <begin position="440"/>
        <end position="457"/>
    </location>
</feature>
<keyword evidence="2" id="KW-0813">Transport</keyword>
<dbReference type="InterPro" id="IPR011701">
    <property type="entry name" value="MFS"/>
</dbReference>
<feature type="transmembrane region" description="Helical" evidence="6">
    <location>
        <begin position="145"/>
        <end position="167"/>
    </location>
</feature>
<dbReference type="SUPFAM" id="SSF103473">
    <property type="entry name" value="MFS general substrate transporter"/>
    <property type="match status" value="1"/>
</dbReference>
<dbReference type="PANTHER" id="PTHR23501:SF191">
    <property type="entry name" value="VACUOLAR BASIC AMINO ACID TRANSPORTER 4"/>
    <property type="match status" value="1"/>
</dbReference>
<evidence type="ECO:0000313" key="8">
    <source>
        <dbReference type="EMBL" id="MFC4242182.1"/>
    </source>
</evidence>
<organism evidence="8 9">
    <name type="scientific">Gryllotalpicola reticulitermitis</name>
    <dbReference type="NCBI Taxonomy" id="1184153"/>
    <lineage>
        <taxon>Bacteria</taxon>
        <taxon>Bacillati</taxon>
        <taxon>Actinomycetota</taxon>
        <taxon>Actinomycetes</taxon>
        <taxon>Micrococcales</taxon>
        <taxon>Microbacteriaceae</taxon>
        <taxon>Gryllotalpicola</taxon>
    </lineage>
</organism>
<proteinExistence type="predicted"/>
<sequence>MSSPTTAGDTAVRGKSFSWRFTTPLFIGSALNPINSSMIATALVPIATGLHVPIGQTASLVTALYLASAIAQPTAGKVAAVFGARRVFLTGIILVLLGGVLGGVAQNLPMVLIARVLIGLGTSCAYPSAMMLIQRRAKAAGMEKPPGGVLGGLQIAGLATAALGLPIGGVLVETAGWRWVFLVNVPVALIALAAALIWIPRDPAQNERKGIRSVLSSIDLTGIIGFSLAMIALLLFLFSLQDPNWIMLAAAVVLFATLTLWELRATSPFIDVRLLVRNAALTRTYLRYALIALCVYVVMYGITQWMEAARGTSALSAGLLLLPMSVISGVVVAPISRRNLVRGPVVIAAIASLAGSIGVLFLTSSTSIVWIVVITVIFGVVLGTASSGNQLALYTQAPPEQLGVASGLFRTFGYIGSIASSAITGIVFHTSVTDSGVHTIGLIMIGVSIVAIAFTIFDRTLRAPSRTAPQA</sequence>
<keyword evidence="3 6" id="KW-0812">Transmembrane</keyword>
<dbReference type="PANTHER" id="PTHR23501">
    <property type="entry name" value="MAJOR FACILITATOR SUPERFAMILY"/>
    <property type="match status" value="1"/>
</dbReference>
<dbReference type="PROSITE" id="PS50850">
    <property type="entry name" value="MFS"/>
    <property type="match status" value="1"/>
</dbReference>
<comment type="caution">
    <text evidence="8">The sequence shown here is derived from an EMBL/GenBank/DDBJ whole genome shotgun (WGS) entry which is preliminary data.</text>
</comment>
<evidence type="ECO:0000256" key="1">
    <source>
        <dbReference type="ARBA" id="ARBA00004429"/>
    </source>
</evidence>
<evidence type="ECO:0000256" key="6">
    <source>
        <dbReference type="SAM" id="Phobius"/>
    </source>
</evidence>
<dbReference type="RefSeq" id="WP_390226987.1">
    <property type="nucleotide sequence ID" value="NZ_JBHSCN010000002.1"/>
</dbReference>
<accession>A0ABV8Q132</accession>
<feature type="transmembrane region" description="Helical" evidence="6">
    <location>
        <begin position="112"/>
        <end position="133"/>
    </location>
</feature>
<feature type="transmembrane region" description="Helical" evidence="6">
    <location>
        <begin position="407"/>
        <end position="428"/>
    </location>
</feature>
<keyword evidence="5 6" id="KW-0472">Membrane</keyword>
<evidence type="ECO:0000256" key="2">
    <source>
        <dbReference type="ARBA" id="ARBA00022448"/>
    </source>
</evidence>
<feature type="transmembrane region" description="Helical" evidence="6">
    <location>
        <begin position="345"/>
        <end position="362"/>
    </location>
</feature>
<feature type="transmembrane region" description="Helical" evidence="6">
    <location>
        <begin position="87"/>
        <end position="106"/>
    </location>
</feature>
<feature type="transmembrane region" description="Helical" evidence="6">
    <location>
        <begin position="245"/>
        <end position="263"/>
    </location>
</feature>
<keyword evidence="9" id="KW-1185">Reference proteome</keyword>
<dbReference type="Proteomes" id="UP001595900">
    <property type="component" value="Unassembled WGS sequence"/>
</dbReference>
<dbReference type="Pfam" id="PF07690">
    <property type="entry name" value="MFS_1"/>
    <property type="match status" value="1"/>
</dbReference>
<feature type="domain" description="Major facilitator superfamily (MFS) profile" evidence="7">
    <location>
        <begin position="21"/>
        <end position="463"/>
    </location>
</feature>
<dbReference type="InterPro" id="IPR036259">
    <property type="entry name" value="MFS_trans_sf"/>
</dbReference>
<evidence type="ECO:0000313" key="9">
    <source>
        <dbReference type="Proteomes" id="UP001595900"/>
    </source>
</evidence>
<feature type="transmembrane region" description="Helical" evidence="6">
    <location>
        <begin position="179"/>
        <end position="199"/>
    </location>
</feature>
<evidence type="ECO:0000259" key="7">
    <source>
        <dbReference type="PROSITE" id="PS50850"/>
    </source>
</evidence>
<name>A0ABV8Q132_9MICO</name>